<dbReference type="NCBIfam" id="TIGR03831">
    <property type="entry name" value="YgiT_finger"/>
    <property type="match status" value="1"/>
</dbReference>
<dbReference type="Gene3D" id="3.10.20.860">
    <property type="match status" value="1"/>
</dbReference>
<gene>
    <name evidence="1" type="ORF">FrCorBMG51_07300</name>
</gene>
<proteinExistence type="predicted"/>
<protein>
    <recommendedName>
        <fullName evidence="3">YgiT-type zinc finger domain-containing protein</fullName>
    </recommendedName>
</protein>
<evidence type="ECO:0000313" key="2">
    <source>
        <dbReference type="Proteomes" id="UP000035425"/>
    </source>
</evidence>
<evidence type="ECO:0000313" key="1">
    <source>
        <dbReference type="EMBL" id="KLL12057.1"/>
    </source>
</evidence>
<dbReference type="CDD" id="cd12870">
    <property type="entry name" value="MqsA"/>
    <property type="match status" value="1"/>
</dbReference>
<organism evidence="1 2">
    <name type="scientific">Protofrankia coriariae</name>
    <dbReference type="NCBI Taxonomy" id="1562887"/>
    <lineage>
        <taxon>Bacteria</taxon>
        <taxon>Bacillati</taxon>
        <taxon>Actinomycetota</taxon>
        <taxon>Actinomycetes</taxon>
        <taxon>Frankiales</taxon>
        <taxon>Frankiaceae</taxon>
        <taxon>Protofrankia</taxon>
    </lineage>
</organism>
<dbReference type="EMBL" id="JWIO01000008">
    <property type="protein sequence ID" value="KLL12057.1"/>
    <property type="molecule type" value="Genomic_DNA"/>
</dbReference>
<dbReference type="InterPro" id="IPR022453">
    <property type="entry name" value="Znf_MqsA-type"/>
</dbReference>
<evidence type="ECO:0008006" key="3">
    <source>
        <dbReference type="Google" id="ProtNLM"/>
    </source>
</evidence>
<comment type="caution">
    <text evidence="1">The sequence shown here is derived from an EMBL/GenBank/DDBJ whole genome shotgun (WGS) entry which is preliminary data.</text>
</comment>
<dbReference type="RefSeq" id="WP_047222322.1">
    <property type="nucleotide sequence ID" value="NZ_JWIO01000008.1"/>
</dbReference>
<sequence>MRCDVCGNGEIRPGRKPKVVQRDGRVAVVTDIPVEECPSCGMTWLDGPVARRLDDLFREMLAVDAVAVRPYSEAVAAA</sequence>
<name>A0ABR5F5T7_9ACTN</name>
<keyword evidence="2" id="KW-1185">Reference proteome</keyword>
<accession>A0ABR5F5T7</accession>
<dbReference type="Proteomes" id="UP000035425">
    <property type="component" value="Unassembled WGS sequence"/>
</dbReference>
<reference evidence="1 2" key="1">
    <citation type="submission" date="2014-12" db="EMBL/GenBank/DDBJ databases">
        <title>Frankia sp. BMG5.1 draft genome.</title>
        <authorList>
            <person name="Gtari M."/>
            <person name="Ghodhbane-Gtari F."/>
            <person name="Nouioui I."/>
            <person name="Ktari A."/>
            <person name="Hezbri K."/>
            <person name="Mimouni W."/>
            <person name="Sbissi I."/>
            <person name="Ayari A."/>
            <person name="Yamanaka T."/>
            <person name="Normand P."/>
            <person name="Tisa L.S."/>
            <person name="Boudabous A."/>
        </authorList>
    </citation>
    <scope>NUCLEOTIDE SEQUENCE [LARGE SCALE GENOMIC DNA]</scope>
    <source>
        <strain evidence="1 2">BMG5.1</strain>
    </source>
</reference>